<dbReference type="eggNOG" id="COG3030">
    <property type="taxonomic scope" value="Bacteria"/>
</dbReference>
<name>D5P4P1_9MYCO</name>
<dbReference type="PANTHER" id="PTHR35335">
    <property type="entry name" value="UPF0716 PROTEIN FXSA"/>
    <property type="match status" value="1"/>
</dbReference>
<dbReference type="RefSeq" id="WP_007170333.1">
    <property type="nucleotide sequence ID" value="NZ_GG770555.1"/>
</dbReference>
<gene>
    <name evidence="3" type="primary">fxsA</name>
    <name evidence="3" type="ORF">HMPREF0591_1135</name>
</gene>
<evidence type="ECO:0000256" key="2">
    <source>
        <dbReference type="SAM" id="Phobius"/>
    </source>
</evidence>
<accession>D5P4P1</accession>
<dbReference type="PANTHER" id="PTHR35335:SF1">
    <property type="entry name" value="UPF0716 PROTEIN FXSA"/>
    <property type="match status" value="1"/>
</dbReference>
<keyword evidence="2" id="KW-0472">Membrane</keyword>
<evidence type="ECO:0000313" key="4">
    <source>
        <dbReference type="Proteomes" id="UP000003653"/>
    </source>
</evidence>
<evidence type="ECO:0000313" key="3">
    <source>
        <dbReference type="EMBL" id="EFG78946.1"/>
    </source>
</evidence>
<dbReference type="EMBL" id="ADNV01000089">
    <property type="protein sequence ID" value="EFG78946.1"/>
    <property type="molecule type" value="Genomic_DNA"/>
</dbReference>
<dbReference type="HOGENOM" id="CLU_085083_2_3_11"/>
<keyword evidence="4" id="KW-1185">Reference proteome</keyword>
<dbReference type="Pfam" id="PF04186">
    <property type="entry name" value="FxsA"/>
    <property type="match status" value="1"/>
</dbReference>
<comment type="caution">
    <text evidence="3">The sequence shown here is derived from an EMBL/GenBank/DDBJ whole genome shotgun (WGS) entry which is preliminary data.</text>
</comment>
<dbReference type="AlphaFoldDB" id="D5P4P1"/>
<feature type="transmembrane region" description="Helical" evidence="2">
    <location>
        <begin position="74"/>
        <end position="99"/>
    </location>
</feature>
<keyword evidence="2" id="KW-1133">Transmembrane helix</keyword>
<reference evidence="3 4" key="1">
    <citation type="submission" date="2010-04" db="EMBL/GenBank/DDBJ databases">
        <authorList>
            <person name="Muzny D."/>
            <person name="Qin X."/>
            <person name="Deng J."/>
            <person name="Jiang H."/>
            <person name="Liu Y."/>
            <person name="Qu J."/>
            <person name="Song X.-Z."/>
            <person name="Zhang L."/>
            <person name="Thornton R."/>
            <person name="Coyle M."/>
            <person name="Francisco L."/>
            <person name="Jackson L."/>
            <person name="Javaid M."/>
            <person name="Korchina V."/>
            <person name="Kovar C."/>
            <person name="Mata R."/>
            <person name="Mathew T."/>
            <person name="Ngo R."/>
            <person name="Nguyen L."/>
            <person name="Nguyen N."/>
            <person name="Okwuonu G."/>
            <person name="Ongeri F."/>
            <person name="Pham C."/>
            <person name="Simmons D."/>
            <person name="Wilczek-Boney K."/>
            <person name="Hale W."/>
            <person name="Jakkamsetti A."/>
            <person name="Pham P."/>
            <person name="Ruth R."/>
            <person name="San Lucas F."/>
            <person name="Warren J."/>
            <person name="Zhang J."/>
            <person name="Zhao Z."/>
            <person name="Zhou C."/>
            <person name="Zhu D."/>
            <person name="Lee S."/>
            <person name="Bess C."/>
            <person name="Blankenburg K."/>
            <person name="Forbes L."/>
            <person name="Fu Q."/>
            <person name="Gubbala S."/>
            <person name="Hirani K."/>
            <person name="Jayaseelan J.C."/>
            <person name="Lara F."/>
            <person name="Munidasa M."/>
            <person name="Palculict T."/>
            <person name="Patil S."/>
            <person name="Pu L.-L."/>
            <person name="Saada N."/>
            <person name="Tang L."/>
            <person name="Weissenberger G."/>
            <person name="Zhu Y."/>
            <person name="Hemphill L."/>
            <person name="Shang Y."/>
            <person name="Youmans B."/>
            <person name="Ayvaz T."/>
            <person name="Ross M."/>
            <person name="Santibanez J."/>
            <person name="Aqrawi P."/>
            <person name="Gross S."/>
            <person name="Joshi V."/>
            <person name="Fowler G."/>
            <person name="Nazareth L."/>
            <person name="Reid J."/>
            <person name="Worley K."/>
            <person name="Petrosino J."/>
            <person name="Highlander S."/>
            <person name="Gibbs R."/>
        </authorList>
    </citation>
    <scope>NUCLEOTIDE SEQUENCE [LARGE SCALE GENOMIC DNA]</scope>
    <source>
        <strain evidence="3 4">ATCC BAA-614</strain>
    </source>
</reference>
<proteinExistence type="predicted"/>
<feature type="transmembrane region" description="Helical" evidence="2">
    <location>
        <begin position="7"/>
        <end position="28"/>
    </location>
</feature>
<feature type="transmembrane region" description="Helical" evidence="2">
    <location>
        <begin position="34"/>
        <end position="53"/>
    </location>
</feature>
<feature type="region of interest" description="Disordered" evidence="1">
    <location>
        <begin position="167"/>
        <end position="187"/>
    </location>
</feature>
<keyword evidence="2" id="KW-0812">Transmembrane</keyword>
<dbReference type="GO" id="GO:0016020">
    <property type="term" value="C:membrane"/>
    <property type="evidence" value="ECO:0007669"/>
    <property type="project" value="InterPro"/>
</dbReference>
<evidence type="ECO:0000256" key="1">
    <source>
        <dbReference type="SAM" id="MobiDB-lite"/>
    </source>
</evidence>
<organism evidence="3 4">
    <name type="scientific">Mycobacterium parascrofulaceum ATCC BAA-614</name>
    <dbReference type="NCBI Taxonomy" id="525368"/>
    <lineage>
        <taxon>Bacteria</taxon>
        <taxon>Bacillati</taxon>
        <taxon>Actinomycetota</taxon>
        <taxon>Actinomycetes</taxon>
        <taxon>Mycobacteriales</taxon>
        <taxon>Mycobacteriaceae</taxon>
        <taxon>Mycobacterium</taxon>
        <taxon>Mycobacterium simiae complex</taxon>
    </lineage>
</organism>
<protein>
    <submittedName>
        <fullName evidence="3">FxsA cytoplasmic membrane protein</fullName>
    </submittedName>
</protein>
<dbReference type="InterPro" id="IPR007313">
    <property type="entry name" value="FxsA"/>
</dbReference>
<dbReference type="Proteomes" id="UP000003653">
    <property type="component" value="Unassembled WGS sequence"/>
</dbReference>
<sequence length="187" mass="19951">MLSRLFFVYAAVELAAVIALVSTVGWGWTLLALAGAFLLGWVVVVPAMGSHLVRQIGHLRSGLAEPRTAVRDGTLVTLAAALVLVPGLVTTALGLLLLVRPVRSAVGPGLAAIAMRGLRRRMPLLADTTLFAPRPGRARVGDYSDDYSDNYSDNYIDGEVVDVRDLRPPALPDEPVRGGYPGRPGWD</sequence>
<dbReference type="NCBIfam" id="NF008528">
    <property type="entry name" value="PRK11463.1-2"/>
    <property type="match status" value="1"/>
</dbReference>